<dbReference type="PANTHER" id="PTHR44942">
    <property type="entry name" value="METHYLTRANSF_11 DOMAIN-CONTAINING PROTEIN"/>
    <property type="match status" value="1"/>
</dbReference>
<feature type="compositionally biased region" description="Polar residues" evidence="3">
    <location>
        <begin position="1"/>
        <end position="11"/>
    </location>
</feature>
<dbReference type="RefSeq" id="XP_025363617.1">
    <property type="nucleotide sequence ID" value="XM_025505683.1"/>
</dbReference>
<reference evidence="4 5" key="1">
    <citation type="journal article" date="2018" name="Mol. Biol. Evol.">
        <title>Broad Genomic Sampling Reveals a Smut Pathogenic Ancestry of the Fungal Clade Ustilaginomycotina.</title>
        <authorList>
            <person name="Kijpornyongpan T."/>
            <person name="Mondo S.J."/>
            <person name="Barry K."/>
            <person name="Sandor L."/>
            <person name="Lee J."/>
            <person name="Lipzen A."/>
            <person name="Pangilinan J."/>
            <person name="LaButti K."/>
            <person name="Hainaut M."/>
            <person name="Henrissat B."/>
            <person name="Grigoriev I.V."/>
            <person name="Spatafora J.W."/>
            <person name="Aime M.C."/>
        </authorList>
    </citation>
    <scope>NUCLEOTIDE SEQUENCE [LARGE SCALE GENOMIC DNA]</scope>
    <source>
        <strain evidence="4 5">MCA 5214</strain>
    </source>
</reference>
<feature type="region of interest" description="Disordered" evidence="3">
    <location>
        <begin position="1"/>
        <end position="30"/>
    </location>
</feature>
<accession>A0A316V0N9</accession>
<dbReference type="OrthoDB" id="66144at2759"/>
<proteinExistence type="predicted"/>
<sequence length="319" mass="35278">MSAQPPQQQHNYAPRSGFDTSGASGLYHSARPDYPQDAIRKILNAAAGSSKGSPVSLLEIGSGTGISTQSVLEGAAKTIAGDGGERVTFQRYLAVEPSAGMRQDWTKHISRDLLPKLPAGLLANDADVACVDGTFENVSEALSGGEEQGLYDVVLIAQAFHWCQDIPGSLNAIAKALKKGGYLALIWNMEDQSDETGAKWVREARTQYERFEDGTPQFRHRYWASMYKEPALNDQYEVVPAEFFSRKLPTTVEGVKNRVLSKSYISVLPQQKQDELMKGIESIFAQSSSDDEIGRVWIDEQKGVFEYPYQTELLLFKKK</sequence>
<organism evidence="4 5">
    <name type="scientific">Jaminaea rosea</name>
    <dbReference type="NCBI Taxonomy" id="1569628"/>
    <lineage>
        <taxon>Eukaryota</taxon>
        <taxon>Fungi</taxon>
        <taxon>Dikarya</taxon>
        <taxon>Basidiomycota</taxon>
        <taxon>Ustilaginomycotina</taxon>
        <taxon>Exobasidiomycetes</taxon>
        <taxon>Microstromatales</taxon>
        <taxon>Microstromatales incertae sedis</taxon>
        <taxon>Jaminaea</taxon>
    </lineage>
</organism>
<gene>
    <name evidence="4" type="ORF">BDZ90DRAFT_231007</name>
</gene>
<evidence type="ECO:0000313" key="4">
    <source>
        <dbReference type="EMBL" id="PWN29005.1"/>
    </source>
</evidence>
<evidence type="ECO:0000256" key="3">
    <source>
        <dbReference type="SAM" id="MobiDB-lite"/>
    </source>
</evidence>
<protein>
    <submittedName>
        <fullName evidence="4">S-adenosyl-L-methionine-dependent methyltransferase</fullName>
    </submittedName>
</protein>
<name>A0A316V0N9_9BASI</name>
<keyword evidence="1 4" id="KW-0489">Methyltransferase</keyword>
<keyword evidence="2 4" id="KW-0808">Transferase</keyword>
<dbReference type="InterPro" id="IPR051052">
    <property type="entry name" value="Diverse_substrate_MTase"/>
</dbReference>
<dbReference type="CDD" id="cd02440">
    <property type="entry name" value="AdoMet_MTases"/>
    <property type="match status" value="1"/>
</dbReference>
<dbReference type="InterPro" id="IPR029063">
    <property type="entry name" value="SAM-dependent_MTases_sf"/>
</dbReference>
<dbReference type="SUPFAM" id="SSF53335">
    <property type="entry name" value="S-adenosyl-L-methionine-dependent methyltransferases"/>
    <property type="match status" value="1"/>
</dbReference>
<evidence type="ECO:0000256" key="2">
    <source>
        <dbReference type="ARBA" id="ARBA00022679"/>
    </source>
</evidence>
<dbReference type="AlphaFoldDB" id="A0A316V0N9"/>
<dbReference type="GO" id="GO:0032259">
    <property type="term" value="P:methylation"/>
    <property type="evidence" value="ECO:0007669"/>
    <property type="project" value="UniProtKB-KW"/>
</dbReference>
<dbReference type="STRING" id="1569628.A0A316V0N9"/>
<dbReference type="PANTHER" id="PTHR44942:SF4">
    <property type="entry name" value="METHYLTRANSFERASE TYPE 11 DOMAIN-CONTAINING PROTEIN"/>
    <property type="match status" value="1"/>
</dbReference>
<dbReference type="Proteomes" id="UP000245884">
    <property type="component" value="Unassembled WGS sequence"/>
</dbReference>
<keyword evidence="5" id="KW-1185">Reference proteome</keyword>
<dbReference type="GO" id="GO:0008168">
    <property type="term" value="F:methyltransferase activity"/>
    <property type="evidence" value="ECO:0007669"/>
    <property type="project" value="UniProtKB-KW"/>
</dbReference>
<evidence type="ECO:0000256" key="1">
    <source>
        <dbReference type="ARBA" id="ARBA00022603"/>
    </source>
</evidence>
<evidence type="ECO:0000313" key="5">
    <source>
        <dbReference type="Proteomes" id="UP000245884"/>
    </source>
</evidence>
<dbReference type="Pfam" id="PF13489">
    <property type="entry name" value="Methyltransf_23"/>
    <property type="match status" value="1"/>
</dbReference>
<dbReference type="Gene3D" id="3.40.50.150">
    <property type="entry name" value="Vaccinia Virus protein VP39"/>
    <property type="match status" value="1"/>
</dbReference>
<dbReference type="GeneID" id="37027506"/>
<dbReference type="EMBL" id="KZ819664">
    <property type="protein sequence ID" value="PWN29005.1"/>
    <property type="molecule type" value="Genomic_DNA"/>
</dbReference>